<comment type="caution">
    <text evidence="2">The sequence shown here is derived from an EMBL/GenBank/DDBJ whole genome shotgun (WGS) entry which is preliminary data.</text>
</comment>
<dbReference type="EMBL" id="BGZK01000431">
    <property type="protein sequence ID" value="GBP43192.1"/>
    <property type="molecule type" value="Genomic_DNA"/>
</dbReference>
<dbReference type="AlphaFoldDB" id="A0A4C1VXX3"/>
<protein>
    <submittedName>
        <fullName evidence="2">Uncharacterized protein</fullName>
    </submittedName>
</protein>
<proteinExistence type="predicted"/>
<keyword evidence="3" id="KW-1185">Reference proteome</keyword>
<evidence type="ECO:0000313" key="3">
    <source>
        <dbReference type="Proteomes" id="UP000299102"/>
    </source>
</evidence>
<accession>A0A4C1VXX3</accession>
<dbReference type="Proteomes" id="UP000299102">
    <property type="component" value="Unassembled WGS sequence"/>
</dbReference>
<reference evidence="2 3" key="1">
    <citation type="journal article" date="2019" name="Commun. Biol.">
        <title>The bagworm genome reveals a unique fibroin gene that provides high tensile strength.</title>
        <authorList>
            <person name="Kono N."/>
            <person name="Nakamura H."/>
            <person name="Ohtoshi R."/>
            <person name="Tomita M."/>
            <person name="Numata K."/>
            <person name="Arakawa K."/>
        </authorList>
    </citation>
    <scope>NUCLEOTIDE SEQUENCE [LARGE SCALE GENOMIC DNA]</scope>
</reference>
<gene>
    <name evidence="2" type="ORF">EVAR_26869_1</name>
</gene>
<sequence length="72" mass="7572">MQQSFTGVVIASAPPTRAEAATSWGEVHNEGLEPRPSATPRAVLRPLTTVVGDASITFAINGLTLSEARRIV</sequence>
<organism evidence="2 3">
    <name type="scientific">Eumeta variegata</name>
    <name type="common">Bagworm moth</name>
    <name type="synonym">Eumeta japonica</name>
    <dbReference type="NCBI Taxonomy" id="151549"/>
    <lineage>
        <taxon>Eukaryota</taxon>
        <taxon>Metazoa</taxon>
        <taxon>Ecdysozoa</taxon>
        <taxon>Arthropoda</taxon>
        <taxon>Hexapoda</taxon>
        <taxon>Insecta</taxon>
        <taxon>Pterygota</taxon>
        <taxon>Neoptera</taxon>
        <taxon>Endopterygota</taxon>
        <taxon>Lepidoptera</taxon>
        <taxon>Glossata</taxon>
        <taxon>Ditrysia</taxon>
        <taxon>Tineoidea</taxon>
        <taxon>Psychidae</taxon>
        <taxon>Oiketicinae</taxon>
        <taxon>Eumeta</taxon>
    </lineage>
</organism>
<evidence type="ECO:0000313" key="2">
    <source>
        <dbReference type="EMBL" id="GBP43192.1"/>
    </source>
</evidence>
<evidence type="ECO:0000256" key="1">
    <source>
        <dbReference type="SAM" id="MobiDB-lite"/>
    </source>
</evidence>
<name>A0A4C1VXX3_EUMVA</name>
<feature type="region of interest" description="Disordered" evidence="1">
    <location>
        <begin position="19"/>
        <end position="40"/>
    </location>
</feature>